<dbReference type="RefSeq" id="WP_154379504.1">
    <property type="nucleotide sequence ID" value="NZ_WKJK01000010.1"/>
</dbReference>
<sequence length="177" mass="19886">MNIRYYLFASALFVQSLPAYGTERFATVDYLGVRIPLARAYHDFDEYKDDPHNLPQQSIRRVESIMRSAPFASDFADTDALSHELERIQFPGYATFYANQLGAKLDPSLELVYVEIPGGKLNRYFAIERVSGGGLRVIADFVAPAVPEITRVHRKNGALSFESSQGKVISTQFGKTR</sequence>
<keyword evidence="2" id="KW-1185">Reference proteome</keyword>
<dbReference type="EMBL" id="WKJK01000010">
    <property type="protein sequence ID" value="MRW92279.1"/>
    <property type="molecule type" value="Genomic_DNA"/>
</dbReference>
<dbReference type="AlphaFoldDB" id="A0A6I2L7K6"/>
<name>A0A6I2L7K6_9BURK</name>
<proteinExistence type="predicted"/>
<dbReference type="Proteomes" id="UP000433309">
    <property type="component" value="Unassembled WGS sequence"/>
</dbReference>
<gene>
    <name evidence="1" type="ORF">GJ699_19985</name>
</gene>
<organism evidence="1 2">
    <name type="scientific">Duganella guangzhouensis</name>
    <dbReference type="NCBI Taxonomy" id="2666084"/>
    <lineage>
        <taxon>Bacteria</taxon>
        <taxon>Pseudomonadati</taxon>
        <taxon>Pseudomonadota</taxon>
        <taxon>Betaproteobacteria</taxon>
        <taxon>Burkholderiales</taxon>
        <taxon>Oxalobacteraceae</taxon>
        <taxon>Telluria group</taxon>
        <taxon>Duganella</taxon>
    </lineage>
</organism>
<accession>A0A6I2L7K6</accession>
<protein>
    <submittedName>
        <fullName evidence="1">Uncharacterized protein</fullName>
    </submittedName>
</protein>
<reference evidence="1 2" key="1">
    <citation type="submission" date="2019-11" db="EMBL/GenBank/DDBJ databases">
        <title>Novel species isolated from a subtropical stream in China.</title>
        <authorList>
            <person name="Lu H."/>
        </authorList>
    </citation>
    <scope>NUCLEOTIDE SEQUENCE [LARGE SCALE GENOMIC DNA]</scope>
    <source>
        <strain evidence="1 2">FT80W</strain>
    </source>
</reference>
<evidence type="ECO:0000313" key="1">
    <source>
        <dbReference type="EMBL" id="MRW92279.1"/>
    </source>
</evidence>
<evidence type="ECO:0000313" key="2">
    <source>
        <dbReference type="Proteomes" id="UP000433309"/>
    </source>
</evidence>
<comment type="caution">
    <text evidence="1">The sequence shown here is derived from an EMBL/GenBank/DDBJ whole genome shotgun (WGS) entry which is preliminary data.</text>
</comment>